<feature type="domain" description="Glycosyl transferase family 1" evidence="1">
    <location>
        <begin position="203"/>
        <end position="363"/>
    </location>
</feature>
<dbReference type="Pfam" id="PF00534">
    <property type="entry name" value="Glycos_transf_1"/>
    <property type="match status" value="1"/>
</dbReference>
<dbReference type="GO" id="GO:0016757">
    <property type="term" value="F:glycosyltransferase activity"/>
    <property type="evidence" value="ECO:0007669"/>
    <property type="project" value="InterPro"/>
</dbReference>
<dbReference type="InterPro" id="IPR001296">
    <property type="entry name" value="Glyco_trans_1"/>
</dbReference>
<sequence length="386" mass="42955">MRIAYFSDVFLPKVDGVVTSLVTLSAELGKRGHEITIFCPGPGRGKRIVWGAKNVTVYPVASMPTFYPDFRLGTPSGRFLLRLRELRADVIHLHSPGPLGFEALAGGRLLRIPIVGTFHAYLMEPEYLKIVRLSRFKRVSKTLWRYVIAFFNRCDYVIAPTAFVAEDLRAHGLVKPQRVVSNGVDLSIINGVSAQAVRSVKKQFGLGDAVVLYVGRLSQEKNLTLLIAAFERVARQFPQAQLVFVGDGPMRSRLMRLAKKLQIENRVLFTGQIEHRQLLSSGIYQSSLVFCTPSTSETQGLSVMEAAGARLPIVGANARGVKELVDGNGILVEGDDIRGFSEGIMTFLGSERRRRQASRLSRKMARRYSIDRVAKTMERVYASVIE</sequence>
<gene>
    <name evidence="3" type="ORF">A3A65_03405</name>
</gene>
<dbReference type="STRING" id="1797593.A3A65_03405"/>
<evidence type="ECO:0000313" key="3">
    <source>
        <dbReference type="EMBL" id="OGY21110.1"/>
    </source>
</evidence>
<evidence type="ECO:0008006" key="5">
    <source>
        <dbReference type="Google" id="ProtNLM"/>
    </source>
</evidence>
<name>A0A1G1W0K3_9BACT</name>
<dbReference type="Gene3D" id="3.40.50.2000">
    <property type="entry name" value="Glycogen Phosphorylase B"/>
    <property type="match status" value="2"/>
</dbReference>
<dbReference type="SUPFAM" id="SSF53756">
    <property type="entry name" value="UDP-Glycosyltransferase/glycogen phosphorylase"/>
    <property type="match status" value="1"/>
</dbReference>
<protein>
    <recommendedName>
        <fullName evidence="5">Glycosyltransferase subfamily 4-like N-terminal domain-containing protein</fullName>
    </recommendedName>
</protein>
<dbReference type="Proteomes" id="UP000176723">
    <property type="component" value="Unassembled WGS sequence"/>
</dbReference>
<dbReference type="InterPro" id="IPR050194">
    <property type="entry name" value="Glycosyltransferase_grp1"/>
</dbReference>
<dbReference type="AlphaFoldDB" id="A0A1G1W0K3"/>
<dbReference type="PANTHER" id="PTHR45947:SF3">
    <property type="entry name" value="SULFOQUINOVOSYL TRANSFERASE SQD2"/>
    <property type="match status" value="1"/>
</dbReference>
<feature type="domain" description="Glycosyltransferase subfamily 4-like N-terminal" evidence="2">
    <location>
        <begin position="14"/>
        <end position="187"/>
    </location>
</feature>
<reference evidence="3 4" key="1">
    <citation type="journal article" date="2016" name="Nat. Commun.">
        <title>Thousands of microbial genomes shed light on interconnected biogeochemical processes in an aquifer system.</title>
        <authorList>
            <person name="Anantharaman K."/>
            <person name="Brown C.T."/>
            <person name="Hug L.A."/>
            <person name="Sharon I."/>
            <person name="Castelle C.J."/>
            <person name="Probst A.J."/>
            <person name="Thomas B.C."/>
            <person name="Singh A."/>
            <person name="Wilkins M.J."/>
            <person name="Karaoz U."/>
            <person name="Brodie E.L."/>
            <person name="Williams K.H."/>
            <person name="Hubbard S.S."/>
            <person name="Banfield J.F."/>
        </authorList>
    </citation>
    <scope>NUCLEOTIDE SEQUENCE [LARGE SCALE GENOMIC DNA]</scope>
</reference>
<evidence type="ECO:0000259" key="2">
    <source>
        <dbReference type="Pfam" id="PF13439"/>
    </source>
</evidence>
<accession>A0A1G1W0K3</accession>
<evidence type="ECO:0000313" key="4">
    <source>
        <dbReference type="Proteomes" id="UP000176723"/>
    </source>
</evidence>
<comment type="caution">
    <text evidence="3">The sequence shown here is derived from an EMBL/GenBank/DDBJ whole genome shotgun (WGS) entry which is preliminary data.</text>
</comment>
<organism evidence="3 4">
    <name type="scientific">Candidatus Chisholmbacteria bacterium RIFCSPLOWO2_01_FULL_49_14</name>
    <dbReference type="NCBI Taxonomy" id="1797593"/>
    <lineage>
        <taxon>Bacteria</taxon>
        <taxon>Candidatus Chisholmiibacteriota</taxon>
    </lineage>
</organism>
<evidence type="ECO:0000259" key="1">
    <source>
        <dbReference type="Pfam" id="PF00534"/>
    </source>
</evidence>
<dbReference type="Pfam" id="PF13439">
    <property type="entry name" value="Glyco_transf_4"/>
    <property type="match status" value="1"/>
</dbReference>
<proteinExistence type="predicted"/>
<dbReference type="PANTHER" id="PTHR45947">
    <property type="entry name" value="SULFOQUINOVOSYL TRANSFERASE SQD2"/>
    <property type="match status" value="1"/>
</dbReference>
<dbReference type="EMBL" id="MHCL01000016">
    <property type="protein sequence ID" value="OGY21110.1"/>
    <property type="molecule type" value="Genomic_DNA"/>
</dbReference>
<dbReference type="InterPro" id="IPR028098">
    <property type="entry name" value="Glyco_trans_4-like_N"/>
</dbReference>